<name>A0ABS8CK55_9RHOB</name>
<dbReference type="SUPFAM" id="SSF55200">
    <property type="entry name" value="Translation initiation factor IF3, C-terminal domain"/>
    <property type="match status" value="1"/>
</dbReference>
<feature type="domain" description="Translation initiation factor 3 N-terminal" evidence="9">
    <location>
        <begin position="50"/>
        <end position="119"/>
    </location>
</feature>
<keyword evidence="2 4" id="KW-0396">Initiation factor</keyword>
<feature type="domain" description="Translation initiation factor 3 C-terminal" evidence="8">
    <location>
        <begin position="126"/>
        <end position="211"/>
    </location>
</feature>
<dbReference type="InterPro" id="IPR019814">
    <property type="entry name" value="Translation_initiation_fac_3_N"/>
</dbReference>
<sequence>MKDGGNTAVDRLKAAPSRSKFPAIKTPEGILTIGRRPHNAPPQRETGPRINDRIRAPEIRLIGADGENVGVVTPARALAMAEEAGLDLVEISPNAVPPVCKIMDFGKFKYENQKREAEARKKQKIIEIKEIKFRPGTDEHDYQVKMRSVVKFLGEGDKVKVTLRFRGREMAHQQLGLELLHRIAGEVTEIGKVESMPKLEGRQMVMMIGPK</sequence>
<evidence type="ECO:0000256" key="3">
    <source>
        <dbReference type="ARBA" id="ARBA00022917"/>
    </source>
</evidence>
<dbReference type="SUPFAM" id="SSF54364">
    <property type="entry name" value="Translation initiation factor IF3, N-terminal domain"/>
    <property type="match status" value="1"/>
</dbReference>
<dbReference type="InterPro" id="IPR036788">
    <property type="entry name" value="T_IF-3_C_sf"/>
</dbReference>
<keyword evidence="11" id="KW-1185">Reference proteome</keyword>
<dbReference type="InterPro" id="IPR036787">
    <property type="entry name" value="T_IF-3_N_sf"/>
</dbReference>
<feature type="region of interest" description="Disordered" evidence="7">
    <location>
        <begin position="1"/>
        <end position="26"/>
    </location>
</feature>
<dbReference type="Pfam" id="PF00707">
    <property type="entry name" value="IF3_C"/>
    <property type="match status" value="1"/>
</dbReference>
<dbReference type="GO" id="GO:0003743">
    <property type="term" value="F:translation initiation factor activity"/>
    <property type="evidence" value="ECO:0007669"/>
    <property type="project" value="UniProtKB-KW"/>
</dbReference>
<dbReference type="Proteomes" id="UP001198571">
    <property type="component" value="Unassembled WGS sequence"/>
</dbReference>
<dbReference type="InterPro" id="IPR001288">
    <property type="entry name" value="Translation_initiation_fac_3"/>
</dbReference>
<keyword evidence="3 4" id="KW-0648">Protein biosynthesis</keyword>
<keyword evidence="4" id="KW-0963">Cytoplasm</keyword>
<dbReference type="EMBL" id="JACDXX010000003">
    <property type="protein sequence ID" value="MCB5409250.1"/>
    <property type="molecule type" value="Genomic_DNA"/>
</dbReference>
<protein>
    <recommendedName>
        <fullName evidence="4 5">Translation initiation factor IF-3</fullName>
    </recommendedName>
</protein>
<dbReference type="PROSITE" id="PS00938">
    <property type="entry name" value="IF3"/>
    <property type="match status" value="1"/>
</dbReference>
<evidence type="ECO:0000256" key="5">
    <source>
        <dbReference type="NCBIfam" id="TIGR00168"/>
    </source>
</evidence>
<evidence type="ECO:0000313" key="11">
    <source>
        <dbReference type="Proteomes" id="UP001198571"/>
    </source>
</evidence>
<evidence type="ECO:0000256" key="2">
    <source>
        <dbReference type="ARBA" id="ARBA00022540"/>
    </source>
</evidence>
<dbReference type="InterPro" id="IPR019813">
    <property type="entry name" value="Translation_initiation_fac3_CS"/>
</dbReference>
<evidence type="ECO:0000313" key="10">
    <source>
        <dbReference type="EMBL" id="MCB5409250.1"/>
    </source>
</evidence>
<dbReference type="Gene3D" id="3.30.110.10">
    <property type="entry name" value="Translation initiation factor 3 (IF-3), C-terminal domain"/>
    <property type="match status" value="1"/>
</dbReference>
<proteinExistence type="inferred from homology"/>
<evidence type="ECO:0000256" key="4">
    <source>
        <dbReference type="HAMAP-Rule" id="MF_00080"/>
    </source>
</evidence>
<comment type="subcellular location">
    <subcellularLocation>
        <location evidence="4 6">Cytoplasm</location>
    </subcellularLocation>
</comment>
<dbReference type="PANTHER" id="PTHR10938">
    <property type="entry name" value="TRANSLATION INITIATION FACTOR IF-3"/>
    <property type="match status" value="1"/>
</dbReference>
<evidence type="ECO:0000259" key="9">
    <source>
        <dbReference type="Pfam" id="PF05198"/>
    </source>
</evidence>
<comment type="subunit">
    <text evidence="4 6">Monomer.</text>
</comment>
<dbReference type="HAMAP" id="MF_00080">
    <property type="entry name" value="IF_3"/>
    <property type="match status" value="1"/>
</dbReference>
<comment type="caution">
    <text evidence="10">The sequence shown here is derived from an EMBL/GenBank/DDBJ whole genome shotgun (WGS) entry which is preliminary data.</text>
</comment>
<reference evidence="10 11" key="1">
    <citation type="submission" date="2020-07" db="EMBL/GenBank/DDBJ databases">
        <title>Pseudogemmobacter sp. nov., isolated from poultry manure in Taiwan.</title>
        <authorList>
            <person name="Lin S.-Y."/>
            <person name="Tang Y.-S."/>
            <person name="Young C.-C."/>
        </authorList>
    </citation>
    <scope>NUCLEOTIDE SEQUENCE [LARGE SCALE GENOMIC DNA]</scope>
    <source>
        <strain evidence="10 11">CC-YST710</strain>
    </source>
</reference>
<dbReference type="Gene3D" id="3.10.20.80">
    <property type="entry name" value="Translation initiation factor 3 (IF-3), N-terminal domain"/>
    <property type="match status" value="1"/>
</dbReference>
<accession>A0ABS8CK55</accession>
<dbReference type="NCBIfam" id="TIGR00168">
    <property type="entry name" value="infC"/>
    <property type="match status" value="1"/>
</dbReference>
<evidence type="ECO:0000259" key="8">
    <source>
        <dbReference type="Pfam" id="PF00707"/>
    </source>
</evidence>
<gene>
    <name evidence="4" type="primary">infC</name>
    <name evidence="10" type="ORF">H0485_04400</name>
</gene>
<evidence type="ECO:0000256" key="1">
    <source>
        <dbReference type="ARBA" id="ARBA00005439"/>
    </source>
</evidence>
<dbReference type="Pfam" id="PF05198">
    <property type="entry name" value="IF3_N"/>
    <property type="match status" value="1"/>
</dbReference>
<evidence type="ECO:0000256" key="6">
    <source>
        <dbReference type="RuleBase" id="RU000646"/>
    </source>
</evidence>
<organism evidence="10 11">
    <name type="scientific">Pseudogemmobacter faecipullorum</name>
    <dbReference type="NCBI Taxonomy" id="2755041"/>
    <lineage>
        <taxon>Bacteria</taxon>
        <taxon>Pseudomonadati</taxon>
        <taxon>Pseudomonadota</taxon>
        <taxon>Alphaproteobacteria</taxon>
        <taxon>Rhodobacterales</taxon>
        <taxon>Paracoccaceae</taxon>
        <taxon>Pseudogemmobacter</taxon>
    </lineage>
</organism>
<comment type="function">
    <text evidence="4 6">IF-3 binds to the 30S ribosomal subunit and shifts the equilibrium between 70S ribosomes and their 50S and 30S subunits in favor of the free subunits, thus enhancing the availability of 30S subunits on which protein synthesis initiation begins.</text>
</comment>
<comment type="similarity">
    <text evidence="1 4 6">Belongs to the IF-3 family.</text>
</comment>
<dbReference type="InterPro" id="IPR019815">
    <property type="entry name" value="Translation_initiation_fac_3_C"/>
</dbReference>
<evidence type="ECO:0000256" key="7">
    <source>
        <dbReference type="SAM" id="MobiDB-lite"/>
    </source>
</evidence>
<dbReference type="PANTHER" id="PTHR10938:SF0">
    <property type="entry name" value="TRANSLATION INITIATION FACTOR IF-3, MITOCHONDRIAL"/>
    <property type="match status" value="1"/>
</dbReference>